<evidence type="ECO:0008006" key="5">
    <source>
        <dbReference type="Google" id="ProtNLM"/>
    </source>
</evidence>
<gene>
    <name evidence="3" type="primary">Contig4306.g4610</name>
    <name evidence="3" type="ORF">STYLEM_8117</name>
</gene>
<dbReference type="PANTHER" id="PTHR23084:SF179">
    <property type="entry name" value="OS10G0565000 PROTEIN"/>
    <property type="match status" value="1"/>
</dbReference>
<feature type="coiled-coil region" evidence="2">
    <location>
        <begin position="376"/>
        <end position="403"/>
    </location>
</feature>
<dbReference type="SMART" id="SM00698">
    <property type="entry name" value="MORN"/>
    <property type="match status" value="9"/>
</dbReference>
<dbReference type="Proteomes" id="UP000039865">
    <property type="component" value="Unassembled WGS sequence"/>
</dbReference>
<evidence type="ECO:0000313" key="3">
    <source>
        <dbReference type="EMBL" id="CDW79131.1"/>
    </source>
</evidence>
<dbReference type="AlphaFoldDB" id="A0A078AB69"/>
<organism evidence="3 4">
    <name type="scientific">Stylonychia lemnae</name>
    <name type="common">Ciliate</name>
    <dbReference type="NCBI Taxonomy" id="5949"/>
    <lineage>
        <taxon>Eukaryota</taxon>
        <taxon>Sar</taxon>
        <taxon>Alveolata</taxon>
        <taxon>Ciliophora</taxon>
        <taxon>Intramacronucleata</taxon>
        <taxon>Spirotrichea</taxon>
        <taxon>Stichotrichia</taxon>
        <taxon>Sporadotrichida</taxon>
        <taxon>Oxytrichidae</taxon>
        <taxon>Stylonychinae</taxon>
        <taxon>Stylonychia</taxon>
    </lineage>
</organism>
<evidence type="ECO:0000313" key="4">
    <source>
        <dbReference type="Proteomes" id="UP000039865"/>
    </source>
</evidence>
<proteinExistence type="predicted"/>
<keyword evidence="2" id="KW-0175">Coiled coil</keyword>
<keyword evidence="1" id="KW-0677">Repeat</keyword>
<dbReference type="EMBL" id="CCKQ01007723">
    <property type="protein sequence ID" value="CDW79131.1"/>
    <property type="molecule type" value="Genomic_DNA"/>
</dbReference>
<dbReference type="Pfam" id="PF02493">
    <property type="entry name" value="MORN"/>
    <property type="match status" value="9"/>
</dbReference>
<evidence type="ECO:0000256" key="2">
    <source>
        <dbReference type="SAM" id="Coils"/>
    </source>
</evidence>
<dbReference type="Gene3D" id="2.20.110.10">
    <property type="entry name" value="Histone H3 K4-specific methyltransferase SET7/9 N-terminal domain"/>
    <property type="match status" value="5"/>
</dbReference>
<keyword evidence="4" id="KW-1185">Reference proteome</keyword>
<evidence type="ECO:0000256" key="1">
    <source>
        <dbReference type="ARBA" id="ARBA00022737"/>
    </source>
</evidence>
<dbReference type="PANTHER" id="PTHR23084">
    <property type="entry name" value="PHOSPHATIDYLINOSITOL-4-PHOSPHATE 5-KINASE RELATED"/>
    <property type="match status" value="1"/>
</dbReference>
<dbReference type="SUPFAM" id="SSF82185">
    <property type="entry name" value="Histone H3 K4-specific methyltransferase SET7/9 N-terminal domain"/>
    <property type="match status" value="2"/>
</dbReference>
<accession>A0A078AB69</accession>
<name>A0A078AB69_STYLE</name>
<protein>
    <recommendedName>
        <fullName evidence="5">Morn repeat protein</fullName>
    </recommendedName>
</protein>
<reference evidence="3 4" key="1">
    <citation type="submission" date="2014-06" db="EMBL/GenBank/DDBJ databases">
        <authorList>
            <person name="Swart Estienne"/>
        </authorList>
    </citation>
    <scope>NUCLEOTIDE SEQUENCE [LARGE SCALE GENOMIC DNA]</scope>
    <source>
        <strain evidence="3 4">130c</strain>
    </source>
</reference>
<dbReference type="InParanoid" id="A0A078AB69"/>
<dbReference type="InterPro" id="IPR003409">
    <property type="entry name" value="MORN"/>
</dbReference>
<sequence length="426" mass="49041">MGNTSCTACKSCGGESNIEFNDDDPNPNSQIDQIRKSYDNSAILPQKYRGAQYILDATQSSKTHKVIRNTQEKESYKRLTKYFTRQELRETIKPSKLHSLQYILEEKGTINKKNQTKPPYKYKNGAIYVGQWKGGFRDGKGRMDWPDGASYDGEWVLGYAQGLGIFSDELGNTYVGQFIMSMAHGRGEYTNTEGSVYDGQWRFDKQEGYGIEKLASGSIFQGNYQAGAKTGYGEMTFAETSACYKGEWQGGVMQGFGTYQWKDGKSYTGYMLKNNMDGVGRMTWSDGKQYEGQFVNDQKEGYGFYQWPDNRSFEGWWHKGKQHGIGIYKKLGDETQNGLWQMGKRIMWFDKKQISMIQNGSLDYCQFYQPQKSKDKKDHEMTAEEVITKYKKLEKNRQEKLKSEKVSFECPNSVKKLLKKLQQQSR</sequence>
<dbReference type="OrthoDB" id="282259at2759"/>